<dbReference type="GeneID" id="32892903"/>
<dbReference type="InterPro" id="IPR000358">
    <property type="entry name" value="RNR_small_fam"/>
</dbReference>
<accession>A0A2Z2HWB9</accession>
<dbReference type="InterPro" id="IPR009078">
    <property type="entry name" value="Ferritin-like_SF"/>
</dbReference>
<organism evidence="1 2">
    <name type="scientific">Natrarchaeobaculum aegyptiacum</name>
    <dbReference type="NCBI Taxonomy" id="745377"/>
    <lineage>
        <taxon>Archaea</taxon>
        <taxon>Methanobacteriati</taxon>
        <taxon>Methanobacteriota</taxon>
        <taxon>Stenosarchaea group</taxon>
        <taxon>Halobacteria</taxon>
        <taxon>Halobacteriales</taxon>
        <taxon>Natrialbaceae</taxon>
        <taxon>Natrarchaeobaculum</taxon>
    </lineage>
</organism>
<keyword evidence="2" id="KW-1185">Reference proteome</keyword>
<sequence>MPIEYSEREKPYELYRKGKREGTWDPDDYDFEQDREDWEQFSEQEQHRFLGSCAAFYDGEEDVTRTLAPYMMALDALENEEMPFDVVQEQMYLAQQVYEEAKHTDLFSRYFEQVFGTHDTEAYREGGYQEAGYSTDDLYDTADELLAAITSGERQQLVYALGEAYLNYMGIVEAQLARSGYLSFDQMIELKAEEMGRDVVLESFQEAIGKVRQDETRHIENGRWVLSKLVEAEPDIVADVYEPRIDEYVQNRVLTEPQQEMPFEGYDEKKIGKQTIQYLQDTIDYIGAEQFEEYSDVRATVSGKQAAD</sequence>
<dbReference type="SUPFAM" id="SSF47240">
    <property type="entry name" value="Ferritin-like"/>
    <property type="match status" value="1"/>
</dbReference>
<dbReference type="Pfam" id="PF00268">
    <property type="entry name" value="Ribonuc_red_sm"/>
    <property type="match status" value="1"/>
</dbReference>
<name>A0A2Z2HWB9_9EURY</name>
<dbReference type="GO" id="GO:0016491">
    <property type="term" value="F:oxidoreductase activity"/>
    <property type="evidence" value="ECO:0007669"/>
    <property type="project" value="InterPro"/>
</dbReference>
<dbReference type="GO" id="GO:0009263">
    <property type="term" value="P:deoxyribonucleotide biosynthetic process"/>
    <property type="evidence" value="ECO:0007669"/>
    <property type="project" value="InterPro"/>
</dbReference>
<dbReference type="Proteomes" id="UP000250088">
    <property type="component" value="Chromosome"/>
</dbReference>
<dbReference type="OrthoDB" id="183555at2157"/>
<evidence type="ECO:0000313" key="2">
    <source>
        <dbReference type="Proteomes" id="UP000250088"/>
    </source>
</evidence>
<dbReference type="EMBL" id="CP019893">
    <property type="protein sequence ID" value="ARS91639.1"/>
    <property type="molecule type" value="Genomic_DNA"/>
</dbReference>
<gene>
    <name evidence="1" type="ORF">B1756_02450</name>
</gene>
<dbReference type="Gene3D" id="1.10.620.20">
    <property type="entry name" value="Ribonucleotide Reductase, subunit A"/>
    <property type="match status" value="1"/>
</dbReference>
<reference evidence="2" key="1">
    <citation type="submission" date="2017-02" db="EMBL/GenBank/DDBJ databases">
        <title>Natronthermophilus aegyptiacus gen. nov.,sp. nov., an aerobic, extremely halophilic alkalithermophilic archaeon isolated from the athalassohaline Wadi An Natrun, Egypt.</title>
        <authorList>
            <person name="Zhao B."/>
        </authorList>
    </citation>
    <scope>NUCLEOTIDE SEQUENCE [LARGE SCALE GENOMIC DNA]</scope>
    <source>
        <strain evidence="2">JW/NM-HA 15</strain>
    </source>
</reference>
<dbReference type="AlphaFoldDB" id="A0A2Z2HWB9"/>
<proteinExistence type="predicted"/>
<evidence type="ECO:0000313" key="1">
    <source>
        <dbReference type="EMBL" id="ARS91639.1"/>
    </source>
</evidence>
<dbReference type="KEGG" id="naj:B1756_02450"/>
<protein>
    <submittedName>
        <fullName evidence="1">Ribonucleotide reductase</fullName>
    </submittedName>
</protein>
<dbReference type="InterPro" id="IPR012348">
    <property type="entry name" value="RNR-like"/>
</dbReference>
<dbReference type="RefSeq" id="WP_086890004.1">
    <property type="nucleotide sequence ID" value="NZ_CP019893.1"/>
</dbReference>